<keyword evidence="1" id="KW-0732">Signal</keyword>
<feature type="domain" description="D-alanyl-D-alanine carboxypeptidase-like core" evidence="2">
    <location>
        <begin position="54"/>
        <end position="124"/>
    </location>
</feature>
<dbReference type="PANTHER" id="PTHR34385:SF1">
    <property type="entry name" value="PEPTIDOGLYCAN L-ALANYL-D-GLUTAMATE ENDOPEPTIDASE CWLK"/>
    <property type="match status" value="1"/>
</dbReference>
<dbReference type="EMBL" id="CP011853">
    <property type="protein sequence ID" value="ALG86819.1"/>
    <property type="molecule type" value="Genomic_DNA"/>
</dbReference>
<dbReference type="AlphaFoldDB" id="A0A0N9MVR4"/>
<dbReference type="PANTHER" id="PTHR34385">
    <property type="entry name" value="D-ALANYL-D-ALANINE CARBOXYPEPTIDASE"/>
    <property type="match status" value="1"/>
</dbReference>
<accession>A0A0N9MVR4</accession>
<dbReference type="InterPro" id="IPR003709">
    <property type="entry name" value="VanY-like_core_dom"/>
</dbReference>
<dbReference type="Proteomes" id="UP000063789">
    <property type="component" value="Chromosome"/>
</dbReference>
<evidence type="ECO:0000313" key="4">
    <source>
        <dbReference type="Proteomes" id="UP000063789"/>
    </source>
</evidence>
<dbReference type="PATRIC" id="fig|1136941.3.peg.2349"/>
<dbReference type="Pfam" id="PF02557">
    <property type="entry name" value="VanY"/>
    <property type="match status" value="1"/>
</dbReference>
<dbReference type="KEGG" id="goq:ACH46_11520"/>
<gene>
    <name evidence="3" type="ORF">ACH46_11520</name>
</gene>
<sequence>MLVIGAAVLLIASLCAPQAAASPDTARQHLLGVALAPGTAGLTPQLGVAYTLAYRDARAAGVPMYVNSGKRSRAEQASLWRQGIRDYGSAAEARRWVLPPDESTHVTGQAIDVGPRAGAAWLQANGVRWGLCRTFDNEWWHFELVAVPGTHCPRRVPDASRR</sequence>
<reference evidence="3 4" key="2">
    <citation type="journal article" date="2017" name="Int. J. Syst. Evol. Microbiol.">
        <title>Gordonia phthalatica sp. nov., a di-n-butyl phthalate-degrading bacterium isolated from activated sludge.</title>
        <authorList>
            <person name="Jin D."/>
            <person name="Kong X."/>
            <person name="Jia M."/>
            <person name="Yu X."/>
            <person name="Wang X."/>
            <person name="Zhuang X."/>
            <person name="Deng Y."/>
            <person name="Bai Z."/>
        </authorList>
    </citation>
    <scope>NUCLEOTIDE SEQUENCE [LARGE SCALE GENOMIC DNA]</scope>
    <source>
        <strain evidence="3 4">QH-11</strain>
    </source>
</reference>
<dbReference type="InterPro" id="IPR052179">
    <property type="entry name" value="DD-CPase-like"/>
</dbReference>
<evidence type="ECO:0000259" key="2">
    <source>
        <dbReference type="Pfam" id="PF02557"/>
    </source>
</evidence>
<dbReference type="GO" id="GO:0006508">
    <property type="term" value="P:proteolysis"/>
    <property type="evidence" value="ECO:0007669"/>
    <property type="project" value="InterPro"/>
</dbReference>
<protein>
    <submittedName>
        <fullName evidence="3">Peptidase M15</fullName>
    </submittedName>
</protein>
<dbReference type="CDD" id="cd14846">
    <property type="entry name" value="Peptidase_M15_like"/>
    <property type="match status" value="1"/>
</dbReference>
<feature type="signal peptide" evidence="1">
    <location>
        <begin position="1"/>
        <end position="21"/>
    </location>
</feature>
<dbReference type="STRING" id="1136941.ACH46_11520"/>
<evidence type="ECO:0000313" key="3">
    <source>
        <dbReference type="EMBL" id="ALG86819.1"/>
    </source>
</evidence>
<dbReference type="SUPFAM" id="SSF55166">
    <property type="entry name" value="Hedgehog/DD-peptidase"/>
    <property type="match status" value="1"/>
</dbReference>
<reference evidence="4" key="1">
    <citation type="submission" date="2015-06" db="EMBL/GenBank/DDBJ databases">
        <title>Complete genome sequence and metabolic analysis of phthalate degradation pathway in Gordonia sp. QH-11.</title>
        <authorList>
            <person name="Jin D."/>
            <person name="Kong X."/>
            <person name="Bai Z."/>
        </authorList>
    </citation>
    <scope>NUCLEOTIDE SEQUENCE [LARGE SCALE GENOMIC DNA]</scope>
    <source>
        <strain evidence="4">QH-11</strain>
    </source>
</reference>
<feature type="chain" id="PRO_5006037776" evidence="1">
    <location>
        <begin position="22"/>
        <end position="162"/>
    </location>
</feature>
<organism evidence="3 4">
    <name type="scientific">Gordonia phthalatica</name>
    <dbReference type="NCBI Taxonomy" id="1136941"/>
    <lineage>
        <taxon>Bacteria</taxon>
        <taxon>Bacillati</taxon>
        <taxon>Actinomycetota</taxon>
        <taxon>Actinomycetes</taxon>
        <taxon>Mycobacteriales</taxon>
        <taxon>Gordoniaceae</taxon>
        <taxon>Gordonia</taxon>
    </lineage>
</organism>
<dbReference type="GO" id="GO:0008233">
    <property type="term" value="F:peptidase activity"/>
    <property type="evidence" value="ECO:0007669"/>
    <property type="project" value="InterPro"/>
</dbReference>
<keyword evidence="4" id="KW-1185">Reference proteome</keyword>
<proteinExistence type="predicted"/>
<dbReference type="InterPro" id="IPR009045">
    <property type="entry name" value="Zn_M74/Hedgehog-like"/>
</dbReference>
<dbReference type="Gene3D" id="3.30.1380.10">
    <property type="match status" value="1"/>
</dbReference>
<evidence type="ECO:0000256" key="1">
    <source>
        <dbReference type="SAM" id="SignalP"/>
    </source>
</evidence>
<name>A0A0N9MVR4_9ACTN</name>